<protein>
    <submittedName>
        <fullName evidence="1">Uncharacterized protein</fullName>
    </submittedName>
</protein>
<dbReference type="Gene3D" id="3.20.20.510">
    <property type="entry name" value="Uncharacterised protein PF12979, DUF3863"/>
    <property type="match status" value="1"/>
</dbReference>
<reference evidence="1" key="1">
    <citation type="submission" date="2020-10" db="EMBL/GenBank/DDBJ databases">
        <authorList>
            <person name="Gilroy R."/>
        </authorList>
    </citation>
    <scope>NUCLEOTIDE SEQUENCE</scope>
    <source>
        <strain evidence="1">13766</strain>
    </source>
</reference>
<proteinExistence type="predicted"/>
<dbReference type="Proteomes" id="UP000824140">
    <property type="component" value="Unassembled WGS sequence"/>
</dbReference>
<comment type="caution">
    <text evidence="1">The sequence shown here is derived from an EMBL/GenBank/DDBJ whole genome shotgun (WGS) entry which is preliminary data.</text>
</comment>
<name>A0A9D1K6Q1_9FIRM</name>
<sequence length="507" mass="57147">MENILNIINFVRGCEPRDPSIDLVEPVREQIALLKKHGLPGTFLLQYDAMEREDIVSLLRPLDPEQFELGIWMEMNRPHAAAAGLPWCGRPGFDWDWHANVGFTVGYTPREREALVDAIIGKFRATFHREPASVGSWMLDAHTLGYLSDRYSIVASCNCKDQWGTDGYTIWGGYWNQGYYPSRSNALCPAQHASQQIPLPVFRMLGSDPVTQYDLGLTDAGPIECQHVASLEPVYSNAGANAAWVDWFARQNFGGNSLAFAYAQAGQENSFGWPAMREGLTYQFSLFAAMREKGLRVERLMDTGRWYRERFATTPATAVCALEPFGQRNAQSIWYDCKNYRANLYHDQRGARIRDLFLFDERYEERYLREVCETEYLVYDNLPILDGNRMSGGGILAGGWLVDAASAPILTPFLEAREEGNGILARLETGSIALAEEEIRLSGGLGIQLRWARERGALQAVEERRLSFAHRGMRYALLLKQGAICPCENGALLSPQKGELRLCFARE</sequence>
<dbReference type="AlphaFoldDB" id="A0A9D1K6Q1"/>
<evidence type="ECO:0000313" key="2">
    <source>
        <dbReference type="Proteomes" id="UP000824140"/>
    </source>
</evidence>
<reference evidence="1" key="2">
    <citation type="journal article" date="2021" name="PeerJ">
        <title>Extensive microbial diversity within the chicken gut microbiome revealed by metagenomics and culture.</title>
        <authorList>
            <person name="Gilroy R."/>
            <person name="Ravi A."/>
            <person name="Getino M."/>
            <person name="Pursley I."/>
            <person name="Horton D.L."/>
            <person name="Alikhan N.F."/>
            <person name="Baker D."/>
            <person name="Gharbi K."/>
            <person name="Hall N."/>
            <person name="Watson M."/>
            <person name="Adriaenssens E.M."/>
            <person name="Foster-Nyarko E."/>
            <person name="Jarju S."/>
            <person name="Secka A."/>
            <person name="Antonio M."/>
            <person name="Oren A."/>
            <person name="Chaudhuri R.R."/>
            <person name="La Ragione R."/>
            <person name="Hildebrand F."/>
            <person name="Pallen M.J."/>
        </authorList>
    </citation>
    <scope>NUCLEOTIDE SEQUENCE</scope>
    <source>
        <strain evidence="1">13766</strain>
    </source>
</reference>
<gene>
    <name evidence="1" type="ORF">IAA84_12255</name>
</gene>
<accession>A0A9D1K6Q1</accession>
<organism evidence="1 2">
    <name type="scientific">Candidatus Alectryocaccomicrobium excrementavium</name>
    <dbReference type="NCBI Taxonomy" id="2840668"/>
    <lineage>
        <taxon>Bacteria</taxon>
        <taxon>Bacillati</taxon>
        <taxon>Bacillota</taxon>
        <taxon>Clostridia</taxon>
        <taxon>Candidatus Alectryocaccomicrobium</taxon>
    </lineage>
</organism>
<evidence type="ECO:0000313" key="1">
    <source>
        <dbReference type="EMBL" id="HIS93779.1"/>
    </source>
</evidence>
<dbReference type="EMBL" id="DVJN01000230">
    <property type="protein sequence ID" value="HIS93779.1"/>
    <property type="molecule type" value="Genomic_DNA"/>
</dbReference>